<proteinExistence type="inferred from homology"/>
<dbReference type="SMART" id="SM00244">
    <property type="entry name" value="PHB"/>
    <property type="match status" value="1"/>
</dbReference>
<comment type="similarity">
    <text evidence="2 6">Belongs to the band 7/mec-2 family. HflK subfamily.</text>
</comment>
<dbReference type="InterPro" id="IPR050710">
    <property type="entry name" value="Band7/mec-2_domain"/>
</dbReference>
<keyword evidence="5" id="KW-0472">Membrane</keyword>
<dbReference type="Proteomes" id="UP000277457">
    <property type="component" value="Unassembled WGS sequence"/>
</dbReference>
<protein>
    <recommendedName>
        <fullName evidence="6">Protein HflK</fullName>
    </recommendedName>
</protein>
<name>A0A662D145_UNCAE</name>
<dbReference type="Pfam" id="PF01145">
    <property type="entry name" value="Band_7"/>
    <property type="match status" value="1"/>
</dbReference>
<evidence type="ECO:0000256" key="4">
    <source>
        <dbReference type="ARBA" id="ARBA00022989"/>
    </source>
</evidence>
<dbReference type="AlphaFoldDB" id="A0A662D145"/>
<dbReference type="NCBIfam" id="TIGR01933">
    <property type="entry name" value="hflK"/>
    <property type="match status" value="1"/>
</dbReference>
<dbReference type="InterPro" id="IPR036013">
    <property type="entry name" value="Band_7/SPFH_dom_sf"/>
</dbReference>
<evidence type="ECO:0000256" key="2">
    <source>
        <dbReference type="ARBA" id="ARBA00006971"/>
    </source>
</evidence>
<evidence type="ECO:0000256" key="3">
    <source>
        <dbReference type="ARBA" id="ARBA00022692"/>
    </source>
</evidence>
<keyword evidence="3" id="KW-0812">Transmembrane</keyword>
<dbReference type="CDD" id="cd03404">
    <property type="entry name" value="SPFH_HflK"/>
    <property type="match status" value="1"/>
</dbReference>
<sequence length="311" mass="35743">MNKKKIALGITLIVILLWVLSGIYIVHPNEEGVIRRWGKYKVSTYPGIHYHIPWPVERVDKVAVTKIEKMEIGYRTVKKGPPAIYKSVEEEALMLTGDMNIVDLWFIVQYRIRDAKKYLFNIRDPKQMIKDAAEASMRQIIGDRGVDEALTIGREEIQEATAKKLQEILDLYESGIQVVTVKLQDVHPPGEVKEAFEGVASARETRERLINEALGKYNQEIPRAKGEAEKTIKKAEAYAVERVKYAEGEVNRFLARLKEYRRAKQITKDRLYLETMREILPEIEKIAMPKPEEGFIKFLNLRGQSLGSSSK</sequence>
<reference evidence="8 9" key="1">
    <citation type="submission" date="2018-06" db="EMBL/GenBank/DDBJ databases">
        <title>Extensive metabolic versatility and redundancy in microbially diverse, dynamic hydrothermal sediments.</title>
        <authorList>
            <person name="Dombrowski N."/>
            <person name="Teske A."/>
            <person name="Baker B.J."/>
        </authorList>
    </citation>
    <scope>NUCLEOTIDE SEQUENCE [LARGE SCALE GENOMIC DNA]</scope>
    <source>
        <strain evidence="8">B7_G13</strain>
    </source>
</reference>
<keyword evidence="8" id="KW-0378">Hydrolase</keyword>
<evidence type="ECO:0000259" key="7">
    <source>
        <dbReference type="SMART" id="SM00244"/>
    </source>
</evidence>
<dbReference type="Gene3D" id="3.30.479.30">
    <property type="entry name" value="Band 7 domain"/>
    <property type="match status" value="1"/>
</dbReference>
<feature type="domain" description="Band 7" evidence="7">
    <location>
        <begin position="21"/>
        <end position="200"/>
    </location>
</feature>
<organism evidence="8 9">
    <name type="scientific">Aerophobetes bacterium</name>
    <dbReference type="NCBI Taxonomy" id="2030807"/>
    <lineage>
        <taxon>Bacteria</taxon>
        <taxon>Candidatus Aerophobota</taxon>
    </lineage>
</organism>
<dbReference type="InterPro" id="IPR001107">
    <property type="entry name" value="Band_7"/>
</dbReference>
<dbReference type="SUPFAM" id="SSF117892">
    <property type="entry name" value="Band 7/SPFH domain"/>
    <property type="match status" value="1"/>
</dbReference>
<evidence type="ECO:0000256" key="1">
    <source>
        <dbReference type="ARBA" id="ARBA00004370"/>
    </source>
</evidence>
<comment type="subcellular location">
    <subcellularLocation>
        <location evidence="1 6">Membrane</location>
    </subcellularLocation>
</comment>
<dbReference type="GO" id="GO:0016020">
    <property type="term" value="C:membrane"/>
    <property type="evidence" value="ECO:0007669"/>
    <property type="project" value="UniProtKB-SubCell"/>
</dbReference>
<evidence type="ECO:0000256" key="6">
    <source>
        <dbReference type="RuleBase" id="RU364113"/>
    </source>
</evidence>
<evidence type="ECO:0000313" key="8">
    <source>
        <dbReference type="EMBL" id="RLE07576.1"/>
    </source>
</evidence>
<dbReference type="InterPro" id="IPR010201">
    <property type="entry name" value="HflK"/>
</dbReference>
<keyword evidence="4" id="KW-1133">Transmembrane helix</keyword>
<keyword evidence="8" id="KW-0645">Protease</keyword>
<evidence type="ECO:0000256" key="5">
    <source>
        <dbReference type="ARBA" id="ARBA00023136"/>
    </source>
</evidence>
<accession>A0A662D145</accession>
<comment type="subunit">
    <text evidence="6">HflC and HflK may interact to form a multimeric complex.</text>
</comment>
<dbReference type="GO" id="GO:0008233">
    <property type="term" value="F:peptidase activity"/>
    <property type="evidence" value="ECO:0007669"/>
    <property type="project" value="UniProtKB-KW"/>
</dbReference>
<dbReference type="PANTHER" id="PTHR43327">
    <property type="entry name" value="STOMATIN-LIKE PROTEIN 2, MITOCHONDRIAL"/>
    <property type="match status" value="1"/>
</dbReference>
<comment type="caution">
    <text evidence="8">The sequence shown here is derived from an EMBL/GenBank/DDBJ whole genome shotgun (WGS) entry which is preliminary data.</text>
</comment>
<evidence type="ECO:0000313" key="9">
    <source>
        <dbReference type="Proteomes" id="UP000277457"/>
    </source>
</evidence>
<dbReference type="GO" id="GO:0006508">
    <property type="term" value="P:proteolysis"/>
    <property type="evidence" value="ECO:0007669"/>
    <property type="project" value="UniProtKB-KW"/>
</dbReference>
<dbReference type="PANTHER" id="PTHR43327:SF2">
    <property type="entry name" value="MODULATOR OF FTSH PROTEASE HFLK"/>
    <property type="match status" value="1"/>
</dbReference>
<comment type="function">
    <text evidence="6">HflC and HflK could encode or regulate a protease.</text>
</comment>
<gene>
    <name evidence="8" type="primary">hflK</name>
    <name evidence="8" type="ORF">DRZ78_02740</name>
</gene>
<dbReference type="EMBL" id="QMPY01000083">
    <property type="protein sequence ID" value="RLE07576.1"/>
    <property type="molecule type" value="Genomic_DNA"/>
</dbReference>